<accession>A0A255YEN3</accession>
<evidence type="ECO:0000313" key="1">
    <source>
        <dbReference type="EMBL" id="OYQ27669.1"/>
    </source>
</evidence>
<dbReference type="Proteomes" id="UP000216991">
    <property type="component" value="Unassembled WGS sequence"/>
</dbReference>
<dbReference type="EMBL" id="NOXT01000113">
    <property type="protein sequence ID" value="OYQ27669.1"/>
    <property type="molecule type" value="Genomic_DNA"/>
</dbReference>
<name>A0A255YEN3_9SPHN</name>
<protein>
    <submittedName>
        <fullName evidence="1">Uncharacterized protein</fullName>
    </submittedName>
</protein>
<dbReference type="RefSeq" id="WP_094473982.1">
    <property type="nucleotide sequence ID" value="NZ_NOXT01000113.1"/>
</dbReference>
<sequence length="72" mass="6880">MIGLIGAVGRVGMAGGRRVAPAGVPDFDLSGSSVTTAWGTVAVGDLVPNAATPAGAYFVLVGEPAGLAVVNG</sequence>
<comment type="caution">
    <text evidence="1">The sequence shown here is derived from an EMBL/GenBank/DDBJ whole genome shotgun (WGS) entry which is preliminary data.</text>
</comment>
<organism evidence="1 2">
    <name type="scientific">Sandarakinorhabdus cyanobacteriorum</name>
    <dbReference type="NCBI Taxonomy" id="1981098"/>
    <lineage>
        <taxon>Bacteria</taxon>
        <taxon>Pseudomonadati</taxon>
        <taxon>Pseudomonadota</taxon>
        <taxon>Alphaproteobacteria</taxon>
        <taxon>Sphingomonadales</taxon>
        <taxon>Sphingosinicellaceae</taxon>
        <taxon>Sandarakinorhabdus</taxon>
    </lineage>
</organism>
<dbReference type="AlphaFoldDB" id="A0A255YEN3"/>
<proteinExistence type="predicted"/>
<reference evidence="1 2" key="1">
    <citation type="submission" date="2017-07" db="EMBL/GenBank/DDBJ databases">
        <title>Sandarakinorhabdus cyanobacteriorum sp. nov., a novel bacterium isolated from cyanobacterial aggregates in a eutrophic lake.</title>
        <authorList>
            <person name="Cai H."/>
        </authorList>
    </citation>
    <scope>NUCLEOTIDE SEQUENCE [LARGE SCALE GENOMIC DNA]</scope>
    <source>
        <strain evidence="1 2">TH057</strain>
    </source>
</reference>
<gene>
    <name evidence="1" type="ORF">CHU93_10415</name>
</gene>
<keyword evidence="2" id="KW-1185">Reference proteome</keyword>
<evidence type="ECO:0000313" key="2">
    <source>
        <dbReference type="Proteomes" id="UP000216991"/>
    </source>
</evidence>